<comment type="caution">
    <text evidence="3">The sequence shown here is derived from an EMBL/GenBank/DDBJ whole genome shotgun (WGS) entry which is preliminary data.</text>
</comment>
<dbReference type="InterPro" id="IPR003325">
    <property type="entry name" value="TerD"/>
</dbReference>
<gene>
    <name evidence="3" type="ORF">ADK34_06950</name>
</gene>
<dbReference type="AlphaFoldDB" id="A0A0L8L898"/>
<comment type="similarity">
    <text evidence="1">Belongs to the CAPAB/TerDEXZ family.</text>
</comment>
<dbReference type="Proteomes" id="UP000037023">
    <property type="component" value="Unassembled WGS sequence"/>
</dbReference>
<dbReference type="PANTHER" id="PTHR32097">
    <property type="entry name" value="CAMP-BINDING PROTEIN 1-RELATED"/>
    <property type="match status" value="1"/>
</dbReference>
<dbReference type="EMBL" id="LGUP01000042">
    <property type="protein sequence ID" value="KOG34334.1"/>
    <property type="molecule type" value="Genomic_DNA"/>
</dbReference>
<feature type="domain" description="TerD" evidence="2">
    <location>
        <begin position="31"/>
        <end position="154"/>
    </location>
</feature>
<dbReference type="PANTHER" id="PTHR32097:SF4">
    <property type="entry name" value="GENERAL STRESS PROTEIN 16U"/>
    <property type="match status" value="1"/>
</dbReference>
<dbReference type="Gene3D" id="2.60.60.30">
    <property type="entry name" value="sav2460 like domains"/>
    <property type="match status" value="1"/>
</dbReference>
<dbReference type="PATRIC" id="fig|1938.6.peg.1523"/>
<name>A0A0L8L898_STRVR</name>
<dbReference type="CDD" id="cd06974">
    <property type="entry name" value="TerD_like"/>
    <property type="match status" value="1"/>
</dbReference>
<accession>A0A0L8L898</accession>
<dbReference type="InterPro" id="IPR051324">
    <property type="entry name" value="Stress/Tellurium_Resist"/>
</dbReference>
<protein>
    <recommendedName>
        <fullName evidence="2">TerD domain-containing protein</fullName>
    </recommendedName>
</protein>
<evidence type="ECO:0000256" key="1">
    <source>
        <dbReference type="ARBA" id="ARBA00008775"/>
    </source>
</evidence>
<proteinExistence type="inferred from homology"/>
<organism evidence="3 4">
    <name type="scientific">Streptomyces viridochromogenes</name>
    <dbReference type="NCBI Taxonomy" id="1938"/>
    <lineage>
        <taxon>Bacteria</taxon>
        <taxon>Bacillati</taxon>
        <taxon>Actinomycetota</taxon>
        <taxon>Actinomycetes</taxon>
        <taxon>Kitasatosporales</taxon>
        <taxon>Streptomycetaceae</taxon>
        <taxon>Streptomyces</taxon>
    </lineage>
</organism>
<sequence>MMCGMGHTVKNTGYWVPSVALRARIPGAEPAVLLLDGSGRVRGDADLVFEEQSSHPSGAVLTGPSGFELDLNGVESEVERIVVAGWSRHGGFGIPPVLDVVAPDGSPVLSYAPVEAPDVPAVAFGVFYREAGGWKFDGLAEGYGSGLAGLVTAYGVEVAEDERVPALARPVRLTGVVKVPGGAPAPGGYLPGCFPPPERPYELVDGWEFGPVFEPFTAEGHGHQVVTVDASVPPGPVLVEMAHEGEGYVSVHPLSKWNRDEEFLFANALPDFRGCKILEAPEGRPLRLRIVAPGRWVLRVKPVAAARRIETVLHGYGPEPILYTGPVADLQVDFYGSLEIDGGYISAYTYRVEGRTTVPKDDDLLMTANGKLRRSIPLQAGPLVLRYYAAGPWTLTLLDVDKGPS</sequence>
<reference evidence="3 4" key="1">
    <citation type="submission" date="2015-06" db="EMBL/GenBank/DDBJ databases">
        <authorList>
            <person name="Hoefler B.C."/>
            <person name="Straight P.D."/>
        </authorList>
    </citation>
    <scope>NUCLEOTIDE SEQUENCE [LARGE SCALE GENOMIC DNA]</scope>
    <source>
        <strain evidence="3 4">NRRL 3427</strain>
    </source>
</reference>
<evidence type="ECO:0000313" key="4">
    <source>
        <dbReference type="Proteomes" id="UP000037023"/>
    </source>
</evidence>
<dbReference type="OrthoDB" id="4290369at2"/>
<evidence type="ECO:0000313" key="3">
    <source>
        <dbReference type="EMBL" id="KOG34334.1"/>
    </source>
</evidence>
<evidence type="ECO:0000259" key="2">
    <source>
        <dbReference type="Pfam" id="PF02342"/>
    </source>
</evidence>
<dbReference type="Pfam" id="PF02342">
    <property type="entry name" value="TerD"/>
    <property type="match status" value="1"/>
</dbReference>